<gene>
    <name evidence="1" type="ORF">JCM19275_503</name>
</gene>
<organism evidence="1 2">
    <name type="scientific">Nonlabens ulvanivorans</name>
    <name type="common">Persicivirga ulvanivorans</name>
    <dbReference type="NCBI Taxonomy" id="906888"/>
    <lineage>
        <taxon>Bacteria</taxon>
        <taxon>Pseudomonadati</taxon>
        <taxon>Bacteroidota</taxon>
        <taxon>Flavobacteriia</taxon>
        <taxon>Flavobacteriales</taxon>
        <taxon>Flavobacteriaceae</taxon>
        <taxon>Nonlabens</taxon>
    </lineage>
</organism>
<accession>A0A090X335</accession>
<dbReference type="InterPro" id="IPR025563">
    <property type="entry name" value="DUF4286"/>
</dbReference>
<dbReference type="AlphaFoldDB" id="A0A090X335"/>
<evidence type="ECO:0000313" key="2">
    <source>
        <dbReference type="Proteomes" id="UP000029647"/>
    </source>
</evidence>
<evidence type="ECO:0000313" key="1">
    <source>
        <dbReference type="EMBL" id="GAL75342.1"/>
    </source>
</evidence>
<evidence type="ECO:0008006" key="3">
    <source>
        <dbReference type="Google" id="ProtNLM"/>
    </source>
</evidence>
<sequence length="110" mass="12676">MVIYNVTCNMASHLEEEWLEWIREHIAHVLGTGLFKDAKLTRVLVEEQDGASTFSIQYKSISRETLETYYSNHAEALRKAGLDKWGGNNVLSFRTELDVLDEYTVHTNLN</sequence>
<protein>
    <recommendedName>
        <fullName evidence="3">DUF4286 domain-containing protein</fullName>
    </recommendedName>
</protein>
<name>A0A090X335_NONUL</name>
<reference evidence="1 2" key="1">
    <citation type="journal article" date="2014" name="Genome Announc.">
        <title>Draft Genome Sequences of Marine Flavobacterium Nonlabens Strains NR17, NR24, NR27, NR32, NR33, and Ara13.</title>
        <authorList>
            <person name="Nakanishi M."/>
            <person name="Meirelles P."/>
            <person name="Suzuki R."/>
            <person name="Takatani N."/>
            <person name="Mino S."/>
            <person name="Suda W."/>
            <person name="Oshima K."/>
            <person name="Hattori M."/>
            <person name="Ohkuma M."/>
            <person name="Hosokawa M."/>
            <person name="Miyashita K."/>
            <person name="Thompson F.L."/>
            <person name="Niwa A."/>
            <person name="Sawabe T."/>
            <person name="Sawabe T."/>
        </authorList>
    </citation>
    <scope>NUCLEOTIDE SEQUENCE [LARGE SCALE GENOMIC DNA]</scope>
    <source>
        <strain evidence="2">JCM19275</strain>
    </source>
</reference>
<comment type="caution">
    <text evidence="1">The sequence shown here is derived from an EMBL/GenBank/DDBJ whole genome shotgun (WGS) entry which is preliminary data.</text>
</comment>
<dbReference type="Proteomes" id="UP000029647">
    <property type="component" value="Unassembled WGS sequence"/>
</dbReference>
<dbReference type="Pfam" id="PF14114">
    <property type="entry name" value="DUF4286"/>
    <property type="match status" value="1"/>
</dbReference>
<dbReference type="EMBL" id="BBNT01000004">
    <property type="protein sequence ID" value="GAL75342.1"/>
    <property type="molecule type" value="Genomic_DNA"/>
</dbReference>
<proteinExistence type="predicted"/>